<dbReference type="CDD" id="cd22673">
    <property type="entry name" value="FHA_Ki67"/>
    <property type="match status" value="1"/>
</dbReference>
<feature type="compositionally biased region" description="Basic and acidic residues" evidence="1">
    <location>
        <begin position="1125"/>
        <end position="1139"/>
    </location>
</feature>
<feature type="region of interest" description="Disordered" evidence="1">
    <location>
        <begin position="514"/>
        <end position="580"/>
    </location>
</feature>
<keyword evidence="4" id="KW-1185">Reference proteome</keyword>
<dbReference type="PANTHER" id="PTHR35711">
    <property type="entry name" value="EXPRESSED PROTEIN"/>
    <property type="match status" value="1"/>
</dbReference>
<feature type="compositionally biased region" description="Acidic residues" evidence="1">
    <location>
        <begin position="514"/>
        <end position="546"/>
    </location>
</feature>
<dbReference type="Pfam" id="PF00498">
    <property type="entry name" value="FHA"/>
    <property type="match status" value="1"/>
</dbReference>
<dbReference type="PROSITE" id="PS50006">
    <property type="entry name" value="FHA_DOMAIN"/>
    <property type="match status" value="1"/>
</dbReference>
<evidence type="ECO:0000313" key="4">
    <source>
        <dbReference type="Proteomes" id="UP001388673"/>
    </source>
</evidence>
<dbReference type="GeneID" id="92183359"/>
<feature type="compositionally biased region" description="Low complexity" evidence="1">
    <location>
        <begin position="1101"/>
        <end position="1119"/>
    </location>
</feature>
<feature type="compositionally biased region" description="Low complexity" evidence="1">
    <location>
        <begin position="1074"/>
        <end position="1088"/>
    </location>
</feature>
<feature type="compositionally biased region" description="Basic and acidic residues" evidence="1">
    <location>
        <begin position="704"/>
        <end position="713"/>
    </location>
</feature>
<feature type="compositionally biased region" description="Acidic residues" evidence="1">
    <location>
        <begin position="424"/>
        <end position="434"/>
    </location>
</feature>
<organism evidence="3 4">
    <name type="scientific">Kwoniella newhampshirensis</name>
    <dbReference type="NCBI Taxonomy" id="1651941"/>
    <lineage>
        <taxon>Eukaryota</taxon>
        <taxon>Fungi</taxon>
        <taxon>Dikarya</taxon>
        <taxon>Basidiomycota</taxon>
        <taxon>Agaricomycotina</taxon>
        <taxon>Tremellomycetes</taxon>
        <taxon>Tremellales</taxon>
        <taxon>Cryptococcaceae</taxon>
        <taxon>Kwoniella</taxon>
    </lineage>
</organism>
<feature type="region of interest" description="Disordered" evidence="1">
    <location>
        <begin position="946"/>
        <end position="1284"/>
    </location>
</feature>
<feature type="region of interest" description="Disordered" evidence="1">
    <location>
        <begin position="770"/>
        <end position="840"/>
    </location>
</feature>
<dbReference type="InterPro" id="IPR000253">
    <property type="entry name" value="FHA_dom"/>
</dbReference>
<feature type="compositionally biased region" description="Polar residues" evidence="1">
    <location>
        <begin position="1206"/>
        <end position="1222"/>
    </location>
</feature>
<evidence type="ECO:0000256" key="1">
    <source>
        <dbReference type="SAM" id="MobiDB-lite"/>
    </source>
</evidence>
<protein>
    <recommendedName>
        <fullName evidence="2">FHA domain-containing protein</fullName>
    </recommendedName>
</protein>
<feature type="region of interest" description="Disordered" evidence="1">
    <location>
        <begin position="131"/>
        <end position="161"/>
    </location>
</feature>
<evidence type="ECO:0000259" key="2">
    <source>
        <dbReference type="PROSITE" id="PS50006"/>
    </source>
</evidence>
<accession>A0AAW0YXM9</accession>
<feature type="compositionally biased region" description="Low complexity" evidence="1">
    <location>
        <begin position="1173"/>
        <end position="1205"/>
    </location>
</feature>
<feature type="domain" description="FHA" evidence="2">
    <location>
        <begin position="34"/>
        <end position="76"/>
    </location>
</feature>
<feature type="compositionally biased region" description="Basic and acidic residues" evidence="1">
    <location>
        <begin position="296"/>
        <end position="305"/>
    </location>
</feature>
<feature type="compositionally biased region" description="Acidic residues" evidence="1">
    <location>
        <begin position="624"/>
        <end position="634"/>
    </location>
</feature>
<dbReference type="InterPro" id="IPR008984">
    <property type="entry name" value="SMAD_FHA_dom_sf"/>
</dbReference>
<dbReference type="SUPFAM" id="SSF49879">
    <property type="entry name" value="SMAD/FHA domain"/>
    <property type="match status" value="1"/>
</dbReference>
<name>A0AAW0YXM9_9TREE</name>
<gene>
    <name evidence="3" type="ORF">IAR55_006101</name>
</gene>
<feature type="compositionally biased region" description="Basic and acidic residues" evidence="1">
    <location>
        <begin position="993"/>
        <end position="1003"/>
    </location>
</feature>
<feature type="region of interest" description="Disordered" evidence="1">
    <location>
        <begin position="190"/>
        <end position="224"/>
    </location>
</feature>
<feature type="compositionally biased region" description="Polar residues" evidence="1">
    <location>
        <begin position="262"/>
        <end position="282"/>
    </location>
</feature>
<feature type="compositionally biased region" description="Acidic residues" evidence="1">
    <location>
        <begin position="209"/>
        <end position="224"/>
    </location>
</feature>
<feature type="compositionally biased region" description="Low complexity" evidence="1">
    <location>
        <begin position="978"/>
        <end position="992"/>
    </location>
</feature>
<feature type="region of interest" description="Disordered" evidence="1">
    <location>
        <begin position="594"/>
        <end position="746"/>
    </location>
</feature>
<feature type="compositionally biased region" description="Basic and acidic residues" evidence="1">
    <location>
        <begin position="721"/>
        <end position="730"/>
    </location>
</feature>
<dbReference type="Proteomes" id="UP001388673">
    <property type="component" value="Unassembled WGS sequence"/>
</dbReference>
<dbReference type="EMBL" id="JBCAWK010000012">
    <property type="protein sequence ID" value="KAK8845388.1"/>
    <property type="molecule type" value="Genomic_DNA"/>
</dbReference>
<comment type="caution">
    <text evidence="3">The sequence shown here is derived from an EMBL/GenBank/DDBJ whole genome shotgun (WGS) entry which is preliminary data.</text>
</comment>
<sequence length="1284" mass="139100">MPTGPSLGTLGTLTLVKRKGGTDVQTFPLDAERITFGRDYDCDVRLYYSDVSKLHCEINFDLMSGQANLRVHGSNGLLHTPQGGTATSYKPPATISLANKDIITIRKKPFRFEYGPLESSEADILSPAMRTSTLPDSAASPAKPLSPATTSPAGQPVRRRASHRLSLVPAGKSFMPLSPAKNRRHSSLGLGGMGVTAKMSSNKSKLSEEIQEEEANDDNEEEVEQSVVGVTNGDEGDMVYLEMNEETKEEATTAFEPQAIHNNPFMTPQQTRKAPLRNTSAVPRTRKINGPTNGELVEKMREESRQPAGAIVTMPETPRTPRSVPLPATSDTPYNPPTTPLPQRLPTTPVPAHVAMATPKGPATLRKALLLRSARRVWQETRATGVEGAIQSGEIVVRRKSLSPKTKASNKTVASVQDPRSESSSDEEEAEPEIEEHNHAIEELQTSEEVQVDGQLQWIHEDGTAEVSFDSDSSGVDSQDADMSLDIPGQTVLHLTPTGLESEEEYINNFIEDGVDGEQFEEYDEDLKVSDEEEAQDSEDPDEENDMATSLPGTPVHRPIATNRFFTPQPQRSNFKQPRRSLAEIGGPAVRFERLPATPGSLRGVRAAPGSMGKPSRRVTMAVPDEDDDDDGCEVEVKKQRAPMTTPRKSAAILAEDQRRQEALATPRILPAPPASGFKSPVRETRFGDLVATPSHPALAPRSPEIEQSEHRAVPSTPMGDIKKRLDSMRRQSVQRQATLPADRRATIGLAGTPISKPVFTQGASYSVAPRRRFTAQPPRTPIFPPFKRESAETSVSLTPAPINLAEKSPEDRQATPKAQTPSSPETEPPSSPSTPSFTGLRQMLNPVVQMKTPHLAGIRNMFPATPKNSASPSLAGVKNLLAEPIVPATPSFAGMRSMFTEQKILNTPGMEGLADMYEEEEDEKNEEEEEEEEIEVAMEVALDVEEEQEEIEEARTTLVTSAGRVAASKLPRLANPTSTATASRSKKAASSTKDKETVDATKAKSKALVKRSQTTAKNAEESTLAIDAKPKTSRARKAAPAPSAIESSAPETNSCSSRARRTASVEPEPSVLASTSSRSRSTRARSTAEPEEQAQPQVDSSTTATITKTTTRNRSTSSRTKKNAIPEEHVAETEEKPKATRAKKALAQIDEQPMVEAPAKEKKSTASRGRKATASTETAKETAVMTKQATLSSSATASALTRTRIPTSATTAPKLTESKSAPTRRGRGNTVEEKENDESQLVVEERKTVSAPTRKRVISSSTGVNKEEHAASMVVGRATRSRK</sequence>
<dbReference type="RefSeq" id="XP_066800196.1">
    <property type="nucleotide sequence ID" value="XM_066949188.1"/>
</dbReference>
<dbReference type="Gene3D" id="2.60.200.20">
    <property type="match status" value="1"/>
</dbReference>
<feature type="compositionally biased region" description="Polar residues" evidence="1">
    <location>
        <begin position="564"/>
        <end position="576"/>
    </location>
</feature>
<reference evidence="3 4" key="1">
    <citation type="journal article" date="2024" name="bioRxiv">
        <title>Comparative genomics of Cryptococcus and Kwoniella reveals pathogenesis evolution and contrasting karyotype dynamics via intercentromeric recombination or chromosome fusion.</title>
        <authorList>
            <person name="Coelho M.A."/>
            <person name="David-Palma M."/>
            <person name="Shea T."/>
            <person name="Bowers K."/>
            <person name="McGinley-Smith S."/>
            <person name="Mohammad A.W."/>
            <person name="Gnirke A."/>
            <person name="Yurkov A.M."/>
            <person name="Nowrousian M."/>
            <person name="Sun S."/>
            <person name="Cuomo C.A."/>
            <person name="Heitman J."/>
        </authorList>
    </citation>
    <scope>NUCLEOTIDE SEQUENCE [LARGE SCALE GENOMIC DNA]</scope>
    <source>
        <strain evidence="3 4">CBS 13917</strain>
    </source>
</reference>
<feature type="compositionally biased region" description="Low complexity" evidence="1">
    <location>
        <begin position="1039"/>
        <end position="1052"/>
    </location>
</feature>
<evidence type="ECO:0000313" key="3">
    <source>
        <dbReference type="EMBL" id="KAK8845388.1"/>
    </source>
</evidence>
<feature type="compositionally biased region" description="Polar residues" evidence="1">
    <location>
        <begin position="403"/>
        <end position="415"/>
    </location>
</feature>
<proteinExistence type="predicted"/>
<feature type="compositionally biased region" description="Low complexity" evidence="1">
    <location>
        <begin position="134"/>
        <end position="153"/>
    </location>
</feature>
<dbReference type="KEGG" id="kne:92183359"/>
<feature type="region of interest" description="Disordered" evidence="1">
    <location>
        <begin position="399"/>
        <end position="435"/>
    </location>
</feature>
<dbReference type="PANTHER" id="PTHR35711:SF1">
    <property type="entry name" value="ECTODERMAL, ISOFORM F"/>
    <property type="match status" value="1"/>
</dbReference>
<feature type="region of interest" description="Disordered" evidence="1">
    <location>
        <begin position="262"/>
        <end position="344"/>
    </location>
</feature>